<comment type="caution">
    <text evidence="2">The sequence shown here is derived from an EMBL/GenBank/DDBJ whole genome shotgun (WGS) entry which is preliminary data.</text>
</comment>
<protein>
    <submittedName>
        <fullName evidence="2">Uncharacterized protein</fullName>
    </submittedName>
</protein>
<sequence length="96" mass="10353">MGRVVSRVRLMLWGFYTFGPVLLLALGVSIAHWRGCRLDEGSVHPCLVLGVDLGGALYTMGMMGWIMLITVPTGLLVGALVGGAALVRRAWNRKNS</sequence>
<feature type="transmembrane region" description="Helical" evidence="1">
    <location>
        <begin position="12"/>
        <end position="33"/>
    </location>
</feature>
<evidence type="ECO:0000256" key="1">
    <source>
        <dbReference type="SAM" id="Phobius"/>
    </source>
</evidence>
<dbReference type="Proteomes" id="UP001595952">
    <property type="component" value="Unassembled WGS sequence"/>
</dbReference>
<dbReference type="EMBL" id="JBHSEI010000011">
    <property type="protein sequence ID" value="MFC4639895.1"/>
    <property type="molecule type" value="Genomic_DNA"/>
</dbReference>
<keyword evidence="1" id="KW-0472">Membrane</keyword>
<name>A0ABV9IDW1_9DEIO</name>
<accession>A0ABV9IDW1</accession>
<evidence type="ECO:0000313" key="2">
    <source>
        <dbReference type="EMBL" id="MFC4639895.1"/>
    </source>
</evidence>
<gene>
    <name evidence="2" type="ORF">ACFO0D_16335</name>
</gene>
<dbReference type="RefSeq" id="WP_380062884.1">
    <property type="nucleotide sequence ID" value="NZ_JBHSEI010000011.1"/>
</dbReference>
<keyword evidence="1" id="KW-1133">Transmembrane helix</keyword>
<keyword evidence="1" id="KW-0812">Transmembrane</keyword>
<feature type="transmembrane region" description="Helical" evidence="1">
    <location>
        <begin position="62"/>
        <end position="87"/>
    </location>
</feature>
<evidence type="ECO:0000313" key="3">
    <source>
        <dbReference type="Proteomes" id="UP001595952"/>
    </source>
</evidence>
<organism evidence="2 3">
    <name type="scientific">Deinococcus hohokamensis</name>
    <dbReference type="NCBI Taxonomy" id="309883"/>
    <lineage>
        <taxon>Bacteria</taxon>
        <taxon>Thermotogati</taxon>
        <taxon>Deinococcota</taxon>
        <taxon>Deinococci</taxon>
        <taxon>Deinococcales</taxon>
        <taxon>Deinococcaceae</taxon>
        <taxon>Deinococcus</taxon>
    </lineage>
</organism>
<proteinExistence type="predicted"/>
<keyword evidence="3" id="KW-1185">Reference proteome</keyword>
<reference evidence="3" key="1">
    <citation type="journal article" date="2019" name="Int. J. Syst. Evol. Microbiol.">
        <title>The Global Catalogue of Microorganisms (GCM) 10K type strain sequencing project: providing services to taxonomists for standard genome sequencing and annotation.</title>
        <authorList>
            <consortium name="The Broad Institute Genomics Platform"/>
            <consortium name="The Broad Institute Genome Sequencing Center for Infectious Disease"/>
            <person name="Wu L."/>
            <person name="Ma J."/>
        </authorList>
    </citation>
    <scope>NUCLEOTIDE SEQUENCE [LARGE SCALE GENOMIC DNA]</scope>
    <source>
        <strain evidence="3">CCUG 55995</strain>
    </source>
</reference>